<keyword evidence="1" id="KW-0472">Membrane</keyword>
<keyword evidence="3" id="KW-0966">Cell projection</keyword>
<sequence length="160" mass="16314">MKEIRPKEDKAVSPIIATILLIAITVVLAATLVTILGGFTHGVSNTVETAGVTSSVVNGTGQFGTGTHDNIHYWNATLYANVSSSSSSISSSSITVSLTGASFANPSSTNTLASVLPSNPATFTGGSDYKIPITLAKGQTAAGVSFELIYKGNVIYNSAA</sequence>
<dbReference type="InterPro" id="IPR012859">
    <property type="entry name" value="Pilin_N_archaeal"/>
</dbReference>
<reference evidence="3 4" key="1">
    <citation type="submission" date="2016-04" db="EMBL/GenBank/DDBJ databases">
        <authorList>
            <person name="Evans L.H."/>
            <person name="Alamgir A."/>
            <person name="Owens N."/>
            <person name="Weber N.D."/>
            <person name="Virtaneva K."/>
            <person name="Barbian K."/>
            <person name="Babar A."/>
            <person name="Rosenke K."/>
        </authorList>
    </citation>
    <scope>NUCLEOTIDE SEQUENCE [LARGE SCALE GENOMIC DNA]</scope>
    <source>
        <strain evidence="4">S5(T) (JCM 30642 \VKM B-2941)</strain>
    </source>
</reference>
<dbReference type="AlphaFoldDB" id="A0A1N5V6P0"/>
<protein>
    <submittedName>
        <fullName evidence="3">Flagellin-like protein</fullName>
    </submittedName>
</protein>
<gene>
    <name evidence="3" type="ORF">CSP5_1255</name>
</gene>
<dbReference type="EMBL" id="LT671858">
    <property type="protein sequence ID" value="SIM68701.1"/>
    <property type="molecule type" value="Genomic_DNA"/>
</dbReference>
<evidence type="ECO:0000259" key="2">
    <source>
        <dbReference type="Pfam" id="PF07790"/>
    </source>
</evidence>
<feature type="transmembrane region" description="Helical" evidence="1">
    <location>
        <begin position="12"/>
        <end position="39"/>
    </location>
</feature>
<organism evidence="3 4">
    <name type="scientific">Cuniculiplasma divulgatum</name>
    <dbReference type="NCBI Taxonomy" id="1673428"/>
    <lineage>
        <taxon>Archaea</taxon>
        <taxon>Methanobacteriati</taxon>
        <taxon>Thermoplasmatota</taxon>
        <taxon>Thermoplasmata</taxon>
        <taxon>Thermoplasmatales</taxon>
        <taxon>Cuniculiplasmataceae</taxon>
        <taxon>Cuniculiplasma</taxon>
    </lineage>
</organism>
<dbReference type="NCBIfam" id="TIGR02537">
    <property type="entry name" value="arch_flag_Nterm"/>
    <property type="match status" value="1"/>
</dbReference>
<accession>A0A1N5V6P0</accession>
<keyword evidence="1" id="KW-0812">Transmembrane</keyword>
<proteinExistence type="predicted"/>
<dbReference type="Pfam" id="PF07790">
    <property type="entry name" value="Pilin_N"/>
    <property type="match status" value="1"/>
</dbReference>
<evidence type="ECO:0000313" key="4">
    <source>
        <dbReference type="Proteomes" id="UP000195607"/>
    </source>
</evidence>
<name>A0A1N5V6P0_9ARCH</name>
<evidence type="ECO:0000313" key="3">
    <source>
        <dbReference type="EMBL" id="SIM68701.1"/>
    </source>
</evidence>
<keyword evidence="1" id="KW-1133">Transmembrane helix</keyword>
<dbReference type="InterPro" id="IPR013373">
    <property type="entry name" value="Flagellin/pilin_N_arc"/>
</dbReference>
<dbReference type="Proteomes" id="UP000195607">
    <property type="component" value="Chromosome I"/>
</dbReference>
<feature type="domain" description="Archaeal Type IV pilin N-terminal" evidence="2">
    <location>
        <begin position="10"/>
        <end position="58"/>
    </location>
</feature>
<keyword evidence="3" id="KW-0969">Cilium</keyword>
<evidence type="ECO:0000256" key="1">
    <source>
        <dbReference type="SAM" id="Phobius"/>
    </source>
</evidence>
<keyword evidence="3" id="KW-0282">Flagellum</keyword>